<dbReference type="InterPro" id="IPR050570">
    <property type="entry name" value="Cell_wall_metabolism_enzyme"/>
</dbReference>
<dbReference type="RefSeq" id="WP_245119810.1">
    <property type="nucleotide sequence ID" value="NZ_CP095061.1"/>
</dbReference>
<reference evidence="3" key="1">
    <citation type="submission" date="2022-04" db="EMBL/GenBank/DDBJ databases">
        <title>Hymenobacter sp. isolated from the air.</title>
        <authorList>
            <person name="Won M."/>
            <person name="Lee C.-M."/>
            <person name="Woen H.-Y."/>
            <person name="Kwon S.-W."/>
        </authorList>
    </citation>
    <scope>NUCLEOTIDE SEQUENCE</scope>
    <source>
        <strain evidence="3">5420S-77</strain>
    </source>
</reference>
<keyword evidence="4" id="KW-1185">Reference proteome</keyword>
<proteinExistence type="predicted"/>
<gene>
    <name evidence="3" type="ORF">MUN86_20245</name>
</gene>
<dbReference type="Proteomes" id="UP000830401">
    <property type="component" value="Chromosome"/>
</dbReference>
<accession>A0ABY4G5P2</accession>
<evidence type="ECO:0000313" key="4">
    <source>
        <dbReference type="Proteomes" id="UP000830401"/>
    </source>
</evidence>
<evidence type="ECO:0000259" key="2">
    <source>
        <dbReference type="Pfam" id="PF01551"/>
    </source>
</evidence>
<feature type="domain" description="M23ase beta-sheet core" evidence="2">
    <location>
        <begin position="5"/>
        <end position="96"/>
    </location>
</feature>
<dbReference type="Gene3D" id="2.70.70.10">
    <property type="entry name" value="Glucose Permease (Domain IIA)"/>
    <property type="match status" value="1"/>
</dbReference>
<dbReference type="PANTHER" id="PTHR21666">
    <property type="entry name" value="PEPTIDASE-RELATED"/>
    <property type="match status" value="1"/>
</dbReference>
<evidence type="ECO:0000313" key="3">
    <source>
        <dbReference type="EMBL" id="UOQ65829.1"/>
    </source>
</evidence>
<sequence>MVVENRGIDIQTSAGEQVRAIFDGKVLTVANVPGMNNIVMIQHGEYFTVYAKLRGVSVSEGQIVKMRQPIGTVYTDPDGTSEVQFQVWRNSANLNPENWIGRR</sequence>
<organism evidence="3 4">
    <name type="scientific">Hymenobacter volaticus</name>
    <dbReference type="NCBI Taxonomy" id="2932254"/>
    <lineage>
        <taxon>Bacteria</taxon>
        <taxon>Pseudomonadati</taxon>
        <taxon>Bacteroidota</taxon>
        <taxon>Cytophagia</taxon>
        <taxon>Cytophagales</taxon>
        <taxon>Hymenobacteraceae</taxon>
        <taxon>Hymenobacter</taxon>
    </lineage>
</organism>
<evidence type="ECO:0000256" key="1">
    <source>
        <dbReference type="ARBA" id="ARBA00022729"/>
    </source>
</evidence>
<dbReference type="InterPro" id="IPR016047">
    <property type="entry name" value="M23ase_b-sheet_dom"/>
</dbReference>
<dbReference type="PANTHER" id="PTHR21666:SF289">
    <property type="entry name" value="L-ALA--D-GLU ENDOPEPTIDASE"/>
    <property type="match status" value="1"/>
</dbReference>
<dbReference type="Pfam" id="PF01551">
    <property type="entry name" value="Peptidase_M23"/>
    <property type="match status" value="1"/>
</dbReference>
<dbReference type="InterPro" id="IPR011055">
    <property type="entry name" value="Dup_hybrid_motif"/>
</dbReference>
<dbReference type="CDD" id="cd12797">
    <property type="entry name" value="M23_peptidase"/>
    <property type="match status" value="1"/>
</dbReference>
<keyword evidence="1" id="KW-0732">Signal</keyword>
<name>A0ABY4G5P2_9BACT</name>
<dbReference type="SUPFAM" id="SSF51261">
    <property type="entry name" value="Duplicated hybrid motif"/>
    <property type="match status" value="1"/>
</dbReference>
<protein>
    <submittedName>
        <fullName evidence="3">M23 family metallopeptidase</fullName>
    </submittedName>
</protein>
<dbReference type="EMBL" id="CP095061">
    <property type="protein sequence ID" value="UOQ65829.1"/>
    <property type="molecule type" value="Genomic_DNA"/>
</dbReference>